<evidence type="ECO:0000313" key="4">
    <source>
        <dbReference type="EMBL" id="ETV70925.1"/>
    </source>
</evidence>
<dbReference type="SMART" id="SM00545">
    <property type="entry name" value="JmjN"/>
    <property type="match status" value="1"/>
</dbReference>
<dbReference type="GO" id="GO:0010468">
    <property type="term" value="P:regulation of gene expression"/>
    <property type="evidence" value="ECO:0007669"/>
    <property type="project" value="TreeGrafter"/>
</dbReference>
<feature type="region of interest" description="Disordered" evidence="1">
    <location>
        <begin position="440"/>
        <end position="462"/>
    </location>
</feature>
<dbReference type="PROSITE" id="PS51183">
    <property type="entry name" value="JMJN"/>
    <property type="match status" value="1"/>
</dbReference>
<dbReference type="STRING" id="112090.W4FTU4"/>
<sequence length="558" mass="61952">MVALWCVFRVTLPRYTAIPSRGAIARRISAASTTVMMSAPGALCPEFHPTPEEFSCFATYVRTIVEPACHRIGMCKIVPPAGFFTRAYDDLEFTIPTPLTQYVAGKKGVFHVDLVTRKSMSLDAFRALAAAASPNDIDDPALAPLDVLERKFWKGLRPTMDPPTYGADIVGSLFGDSPAMSWNVNNLDSILRTWVDLPGITQAMLYFGMWSAMFALHTEDMELYSINYLHTGSPKVWYTVPPAHASRVERVCQTMFPHEHMACHEFLRHKTSLVAPWKFQEFGLPYSKALQGPGEFIITFPRAYHQGFNTGFNIAESVNFATLRWIPLALEAKVCKCVPHNVTLDMDLFLTQLFKASRPGSRALTSDDWVFSCVCLKFASSADPSVVVEDKWFECSSCLIWCHLRCRYPDLWAAAAQDDTSLPSTLLCHRCCCDDDSVQGTRRSISRSAPTPSPPPPKRSRADVYAKNARILIASDRGVREAKVVAVDGAFVRVHFKGEACATDEWIASTSSAIVEGSSPTPQKPPPAKKRRPSSINKTPRTLPKRPKHQPKASSKVN</sequence>
<protein>
    <recommendedName>
        <fullName evidence="5">JmjC domain-containing protein</fullName>
    </recommendedName>
</protein>
<gene>
    <name evidence="4" type="ORF">H257_13676</name>
</gene>
<reference evidence="4" key="1">
    <citation type="submission" date="2013-12" db="EMBL/GenBank/DDBJ databases">
        <title>The Genome Sequence of Aphanomyces astaci APO3.</title>
        <authorList>
            <consortium name="The Broad Institute Genomics Platform"/>
            <person name="Russ C."/>
            <person name="Tyler B."/>
            <person name="van West P."/>
            <person name="Dieguez-Uribeondo J."/>
            <person name="Young S.K."/>
            <person name="Zeng Q."/>
            <person name="Gargeya S."/>
            <person name="Fitzgerald M."/>
            <person name="Abouelleil A."/>
            <person name="Alvarado L."/>
            <person name="Chapman S.B."/>
            <person name="Gainer-Dewar J."/>
            <person name="Goldberg J."/>
            <person name="Griggs A."/>
            <person name="Gujja S."/>
            <person name="Hansen M."/>
            <person name="Howarth C."/>
            <person name="Imamovic A."/>
            <person name="Ireland A."/>
            <person name="Larimer J."/>
            <person name="McCowan C."/>
            <person name="Murphy C."/>
            <person name="Pearson M."/>
            <person name="Poon T.W."/>
            <person name="Priest M."/>
            <person name="Roberts A."/>
            <person name="Saif S."/>
            <person name="Shea T."/>
            <person name="Sykes S."/>
            <person name="Wortman J."/>
            <person name="Nusbaum C."/>
            <person name="Birren B."/>
        </authorList>
    </citation>
    <scope>NUCLEOTIDE SEQUENCE [LARGE SCALE GENOMIC DNA]</scope>
    <source>
        <strain evidence="4">APO3</strain>
    </source>
</reference>
<accession>W4FTU4</accession>
<dbReference type="RefSeq" id="XP_009839588.1">
    <property type="nucleotide sequence ID" value="XM_009841286.1"/>
</dbReference>
<evidence type="ECO:0000256" key="1">
    <source>
        <dbReference type="SAM" id="MobiDB-lite"/>
    </source>
</evidence>
<organism evidence="4">
    <name type="scientific">Aphanomyces astaci</name>
    <name type="common">Crayfish plague agent</name>
    <dbReference type="NCBI Taxonomy" id="112090"/>
    <lineage>
        <taxon>Eukaryota</taxon>
        <taxon>Sar</taxon>
        <taxon>Stramenopiles</taxon>
        <taxon>Oomycota</taxon>
        <taxon>Saprolegniomycetes</taxon>
        <taxon>Saprolegniales</taxon>
        <taxon>Verrucalvaceae</taxon>
        <taxon>Aphanomyces</taxon>
    </lineage>
</organism>
<dbReference type="Pfam" id="PF02375">
    <property type="entry name" value="JmjN"/>
    <property type="match status" value="1"/>
</dbReference>
<feature type="domain" description="JmjN" evidence="2">
    <location>
        <begin position="44"/>
        <end position="86"/>
    </location>
</feature>
<dbReference type="GO" id="GO:0000785">
    <property type="term" value="C:chromatin"/>
    <property type="evidence" value="ECO:0007669"/>
    <property type="project" value="TreeGrafter"/>
</dbReference>
<evidence type="ECO:0000259" key="2">
    <source>
        <dbReference type="PROSITE" id="PS51183"/>
    </source>
</evidence>
<dbReference type="PANTHER" id="PTHR10694">
    <property type="entry name" value="LYSINE-SPECIFIC DEMETHYLASE"/>
    <property type="match status" value="1"/>
</dbReference>
<dbReference type="PROSITE" id="PS51184">
    <property type="entry name" value="JMJC"/>
    <property type="match status" value="1"/>
</dbReference>
<dbReference type="GO" id="GO:0032454">
    <property type="term" value="F:histone H3K9 demethylase activity"/>
    <property type="evidence" value="ECO:0007669"/>
    <property type="project" value="TreeGrafter"/>
</dbReference>
<dbReference type="GO" id="GO:0051864">
    <property type="term" value="F:histone H3K36 demethylase activity"/>
    <property type="evidence" value="ECO:0007669"/>
    <property type="project" value="TreeGrafter"/>
</dbReference>
<evidence type="ECO:0000259" key="3">
    <source>
        <dbReference type="PROSITE" id="PS51184"/>
    </source>
</evidence>
<dbReference type="Gene3D" id="2.60.120.650">
    <property type="entry name" value="Cupin"/>
    <property type="match status" value="1"/>
</dbReference>
<feature type="domain" description="JmjC" evidence="3">
    <location>
        <begin position="176"/>
        <end position="337"/>
    </location>
</feature>
<evidence type="ECO:0008006" key="5">
    <source>
        <dbReference type="Google" id="ProtNLM"/>
    </source>
</evidence>
<dbReference type="InterPro" id="IPR003349">
    <property type="entry name" value="JmjN"/>
</dbReference>
<dbReference type="SUPFAM" id="SSF51197">
    <property type="entry name" value="Clavaminate synthase-like"/>
    <property type="match status" value="1"/>
</dbReference>
<dbReference type="EMBL" id="KI913163">
    <property type="protein sequence ID" value="ETV70925.1"/>
    <property type="molecule type" value="Genomic_DNA"/>
</dbReference>
<dbReference type="PANTHER" id="PTHR10694:SF7">
    <property type="entry name" value="[HISTONE H3]-TRIMETHYL-L-LYSINE(9) DEMETHYLASE"/>
    <property type="match status" value="1"/>
</dbReference>
<dbReference type="GO" id="GO:0005634">
    <property type="term" value="C:nucleus"/>
    <property type="evidence" value="ECO:0007669"/>
    <property type="project" value="TreeGrafter"/>
</dbReference>
<dbReference type="SMART" id="SM00558">
    <property type="entry name" value="JmjC"/>
    <property type="match status" value="1"/>
</dbReference>
<name>W4FTU4_APHAT</name>
<dbReference type="Pfam" id="PF02373">
    <property type="entry name" value="JmjC"/>
    <property type="match status" value="1"/>
</dbReference>
<dbReference type="OrthoDB" id="9547406at2759"/>
<dbReference type="VEuPathDB" id="FungiDB:H257_13676"/>
<dbReference type="GeneID" id="20815672"/>
<proteinExistence type="predicted"/>
<dbReference type="AlphaFoldDB" id="W4FTU4"/>
<feature type="region of interest" description="Disordered" evidence="1">
    <location>
        <begin position="513"/>
        <end position="558"/>
    </location>
</feature>
<dbReference type="InterPro" id="IPR003347">
    <property type="entry name" value="JmjC_dom"/>
</dbReference>